<name>A0ABZ2FXE1_9PSED</name>
<dbReference type="Pfam" id="PF08809">
    <property type="entry name" value="DUF1799"/>
    <property type="match status" value="1"/>
</dbReference>
<dbReference type="InterPro" id="IPR014915">
    <property type="entry name" value="Phage_TLS_TfmB"/>
</dbReference>
<evidence type="ECO:0000313" key="2">
    <source>
        <dbReference type="Proteomes" id="UP001372714"/>
    </source>
</evidence>
<proteinExistence type="predicted"/>
<gene>
    <name evidence="1" type="ORF">V6W80_11595</name>
</gene>
<protein>
    <submittedName>
        <fullName evidence="1">DUF1799 domain-containing protein</fullName>
    </submittedName>
</protein>
<evidence type="ECO:0000313" key="1">
    <source>
        <dbReference type="EMBL" id="WWM68879.1"/>
    </source>
</evidence>
<dbReference type="Proteomes" id="UP001372714">
    <property type="component" value="Chromosome"/>
</dbReference>
<accession>A0ABZ2FXE1</accession>
<reference evidence="1 2" key="1">
    <citation type="submission" date="2024-02" db="EMBL/GenBank/DDBJ databases">
        <title>The whole genome sequence of Pseudomonas benzopyrenica MLY92.</title>
        <authorList>
            <person name="Liu Y."/>
        </authorList>
    </citation>
    <scope>NUCLEOTIDE SEQUENCE [LARGE SCALE GENOMIC DNA]</scope>
    <source>
        <strain evidence="1 2">MLY92</strain>
    </source>
</reference>
<keyword evidence="2" id="KW-1185">Reference proteome</keyword>
<organism evidence="1 2">
    <name type="scientific">Pseudomonas benzopyrenica</name>
    <dbReference type="NCBI Taxonomy" id="2993566"/>
    <lineage>
        <taxon>Bacteria</taxon>
        <taxon>Pseudomonadati</taxon>
        <taxon>Pseudomonadota</taxon>
        <taxon>Gammaproteobacteria</taxon>
        <taxon>Pseudomonadales</taxon>
        <taxon>Pseudomonadaceae</taxon>
        <taxon>Pseudomonas</taxon>
    </lineage>
</organism>
<dbReference type="EMBL" id="CP145723">
    <property type="protein sequence ID" value="WWM68879.1"/>
    <property type="molecule type" value="Genomic_DNA"/>
</dbReference>
<sequence length="99" mass="11095">MTTASTDQLSALGFLPEDMGEEVIEIWAANEESFAVFEGMMTQWRTGMGGATGLDYSAVPVVMDMVGIKGKVRRREVFRDIRVMEKEALRTMADNRNDK</sequence>
<dbReference type="RefSeq" id="WP_338547233.1">
    <property type="nucleotide sequence ID" value="NZ_CP145723.1"/>
</dbReference>